<gene>
    <name evidence="2" type="ORF">SAMN02745775_102556</name>
</gene>
<dbReference type="SUPFAM" id="SSF47336">
    <property type="entry name" value="ACP-like"/>
    <property type="match status" value="1"/>
</dbReference>
<dbReference type="AlphaFoldDB" id="A0A1I3ZLI7"/>
<dbReference type="Pfam" id="PF00550">
    <property type="entry name" value="PP-binding"/>
    <property type="match status" value="1"/>
</dbReference>
<dbReference type="EMBL" id="FOSQ01000002">
    <property type="protein sequence ID" value="SFK44561.1"/>
    <property type="molecule type" value="Genomic_DNA"/>
</dbReference>
<dbReference type="RefSeq" id="WP_092958730.1">
    <property type="nucleotide sequence ID" value="NZ_FOSQ01000002.1"/>
</dbReference>
<dbReference type="OrthoDB" id="9811033at2"/>
<name>A0A1I3ZLI7_9PROT</name>
<organism evidence="2 3">
    <name type="scientific">Falsiroseomonas stagni DSM 19981</name>
    <dbReference type="NCBI Taxonomy" id="1123062"/>
    <lineage>
        <taxon>Bacteria</taxon>
        <taxon>Pseudomonadati</taxon>
        <taxon>Pseudomonadota</taxon>
        <taxon>Alphaproteobacteria</taxon>
        <taxon>Acetobacterales</taxon>
        <taxon>Roseomonadaceae</taxon>
        <taxon>Falsiroseomonas</taxon>
    </lineage>
</organism>
<reference evidence="2 3" key="1">
    <citation type="submission" date="2016-10" db="EMBL/GenBank/DDBJ databases">
        <authorList>
            <person name="de Groot N.N."/>
        </authorList>
    </citation>
    <scope>NUCLEOTIDE SEQUENCE [LARGE SCALE GENOMIC DNA]</scope>
    <source>
        <strain evidence="2 3">DSM 19981</strain>
    </source>
</reference>
<dbReference type="PROSITE" id="PS50075">
    <property type="entry name" value="CARRIER"/>
    <property type="match status" value="1"/>
</dbReference>
<accession>A0A1I3ZLI7</accession>
<dbReference type="STRING" id="1123062.SAMN02745775_102556"/>
<sequence>MPDRAAILERLTTVFREVFEDDALTIEDATTADDIDEWDSLQHIVLVLAVEREFKVRLNPAEVGKLENVGAMADLLAARAA</sequence>
<proteinExistence type="predicted"/>
<evidence type="ECO:0000313" key="2">
    <source>
        <dbReference type="EMBL" id="SFK44561.1"/>
    </source>
</evidence>
<dbReference type="InterPro" id="IPR009081">
    <property type="entry name" value="PP-bd_ACP"/>
</dbReference>
<dbReference type="Gene3D" id="1.10.1200.10">
    <property type="entry name" value="ACP-like"/>
    <property type="match status" value="1"/>
</dbReference>
<protein>
    <submittedName>
        <fullName evidence="2">Acyl carrier protein</fullName>
    </submittedName>
</protein>
<feature type="domain" description="Carrier" evidence="1">
    <location>
        <begin position="2"/>
        <end position="80"/>
    </location>
</feature>
<dbReference type="InterPro" id="IPR036736">
    <property type="entry name" value="ACP-like_sf"/>
</dbReference>
<dbReference type="Proteomes" id="UP000199473">
    <property type="component" value="Unassembled WGS sequence"/>
</dbReference>
<evidence type="ECO:0000313" key="3">
    <source>
        <dbReference type="Proteomes" id="UP000199473"/>
    </source>
</evidence>
<evidence type="ECO:0000259" key="1">
    <source>
        <dbReference type="PROSITE" id="PS50075"/>
    </source>
</evidence>
<keyword evidence="3" id="KW-1185">Reference proteome</keyword>